<comment type="caution">
    <text evidence="1">The sequence shown here is derived from an EMBL/GenBank/DDBJ whole genome shotgun (WGS) entry which is preliminary data.</text>
</comment>
<evidence type="ECO:0000313" key="2">
    <source>
        <dbReference type="Proteomes" id="UP001363010"/>
    </source>
</evidence>
<dbReference type="Pfam" id="PF11828">
    <property type="entry name" value="DUF3348"/>
    <property type="match status" value="1"/>
</dbReference>
<sequence length="230" mass="24767">MVQVSRRTGFTGSALIRLLARLTDNGVPESKQAFAERLSHWLGWTDAISLSSALNGPPASANSGARSSASAEERECTRVRTALVKAITEGTAFTADDFAPYRQRYLARQQAMEAGIGPLRGRLRAVLAARSPAMARLASVDAVMEQALEAHEHRLLATVPALLEKHFKRLRQAHQAALDDAQVPVGSEESGGPPAAWLEAFGKAMQGVLLAELDIRLQPVEGLLEALRVK</sequence>
<reference evidence="1 2" key="1">
    <citation type="submission" date="2024-03" db="EMBL/GenBank/DDBJ databases">
        <title>Novel species of the genus Variovorax.</title>
        <authorList>
            <person name="Liu Q."/>
            <person name="Xin Y.-H."/>
        </authorList>
    </citation>
    <scope>NUCLEOTIDE SEQUENCE [LARGE SCALE GENOMIC DNA]</scope>
    <source>
        <strain evidence="1 2">KACC 18501</strain>
    </source>
</reference>
<gene>
    <name evidence="1" type="ORF">WKW80_23895</name>
</gene>
<dbReference type="RefSeq" id="WP_340366058.1">
    <property type="nucleotide sequence ID" value="NZ_JBBKZV010000018.1"/>
</dbReference>
<dbReference type="InterPro" id="IPR021783">
    <property type="entry name" value="DUF3348"/>
</dbReference>
<evidence type="ECO:0000313" key="1">
    <source>
        <dbReference type="EMBL" id="MEJ8825033.1"/>
    </source>
</evidence>
<proteinExistence type="predicted"/>
<protein>
    <submittedName>
        <fullName evidence="1">DUF3348 domain-containing protein</fullName>
    </submittedName>
</protein>
<dbReference type="Proteomes" id="UP001363010">
    <property type="component" value="Unassembled WGS sequence"/>
</dbReference>
<accession>A0ABU8W603</accession>
<organism evidence="1 2">
    <name type="scientific">Variovorax humicola</name>
    <dbReference type="NCBI Taxonomy" id="1769758"/>
    <lineage>
        <taxon>Bacteria</taxon>
        <taxon>Pseudomonadati</taxon>
        <taxon>Pseudomonadota</taxon>
        <taxon>Betaproteobacteria</taxon>
        <taxon>Burkholderiales</taxon>
        <taxon>Comamonadaceae</taxon>
        <taxon>Variovorax</taxon>
    </lineage>
</organism>
<dbReference type="EMBL" id="JBBKZV010000018">
    <property type="protein sequence ID" value="MEJ8825033.1"/>
    <property type="molecule type" value="Genomic_DNA"/>
</dbReference>
<keyword evidence="2" id="KW-1185">Reference proteome</keyword>
<name>A0ABU8W603_9BURK</name>